<evidence type="ECO:0008006" key="2">
    <source>
        <dbReference type="Google" id="ProtNLM"/>
    </source>
</evidence>
<protein>
    <recommendedName>
        <fullName evidence="2">BED-type domain-containing protein</fullName>
    </recommendedName>
</protein>
<dbReference type="EMBL" id="CM004398">
    <property type="protein sequence ID" value="OAY35423.1"/>
    <property type="molecule type" value="Genomic_DNA"/>
</dbReference>
<gene>
    <name evidence="1" type="ORF">MANES_12G100700</name>
</gene>
<evidence type="ECO:0000313" key="1">
    <source>
        <dbReference type="EMBL" id="OAY35423.1"/>
    </source>
</evidence>
<sequence length="95" mass="11068">MKVKCIHCRHQLGVSKIGATTHFLRHLNSFLRRKMNLKGQQQLNITTTITETESVTSVKNFKYDHTKVRGVIAHMILIHELPFGFVEYEVFNLLM</sequence>
<dbReference type="AlphaFoldDB" id="A0A2C9UX67"/>
<dbReference type="InterPro" id="IPR053031">
    <property type="entry name" value="Cuticle_assoc_protein"/>
</dbReference>
<accession>A0A2C9UX67</accession>
<reference evidence="1" key="1">
    <citation type="submission" date="2016-02" db="EMBL/GenBank/DDBJ databases">
        <title>WGS assembly of Manihot esculenta.</title>
        <authorList>
            <person name="Bredeson J.V."/>
            <person name="Prochnik S.E."/>
            <person name="Lyons J.B."/>
            <person name="Schmutz J."/>
            <person name="Grimwood J."/>
            <person name="Vrebalov J."/>
            <person name="Bart R.S."/>
            <person name="Amuge T."/>
            <person name="Ferguson M.E."/>
            <person name="Green R."/>
            <person name="Putnam N."/>
            <person name="Stites J."/>
            <person name="Rounsley S."/>
            <person name="Rokhsar D.S."/>
        </authorList>
    </citation>
    <scope>NUCLEOTIDE SEQUENCE [LARGE SCALE GENOMIC DNA]</scope>
    <source>
        <tissue evidence="1">Leaf</tissue>
    </source>
</reference>
<dbReference type="PANTHER" id="PTHR34396:SF25">
    <property type="entry name" value="BOUNDARY ELEMENT ASSOCIATED FACTOR"/>
    <property type="match status" value="1"/>
</dbReference>
<name>A0A2C9UX67_MANES</name>
<proteinExistence type="predicted"/>
<dbReference type="PANTHER" id="PTHR34396">
    <property type="entry name" value="OS03G0264950 PROTEIN-RELATED"/>
    <property type="match status" value="1"/>
</dbReference>
<organism evidence="1">
    <name type="scientific">Manihot esculenta</name>
    <name type="common">Cassava</name>
    <name type="synonym">Jatropha manihot</name>
    <dbReference type="NCBI Taxonomy" id="3983"/>
    <lineage>
        <taxon>Eukaryota</taxon>
        <taxon>Viridiplantae</taxon>
        <taxon>Streptophyta</taxon>
        <taxon>Embryophyta</taxon>
        <taxon>Tracheophyta</taxon>
        <taxon>Spermatophyta</taxon>
        <taxon>Magnoliopsida</taxon>
        <taxon>eudicotyledons</taxon>
        <taxon>Gunneridae</taxon>
        <taxon>Pentapetalae</taxon>
        <taxon>rosids</taxon>
        <taxon>fabids</taxon>
        <taxon>Malpighiales</taxon>
        <taxon>Euphorbiaceae</taxon>
        <taxon>Crotonoideae</taxon>
        <taxon>Manihoteae</taxon>
        <taxon>Manihot</taxon>
    </lineage>
</organism>